<organism evidence="2 3">
    <name type="scientific">Roseibium limicola</name>
    <dbReference type="NCBI Taxonomy" id="2816037"/>
    <lineage>
        <taxon>Bacteria</taxon>
        <taxon>Pseudomonadati</taxon>
        <taxon>Pseudomonadota</taxon>
        <taxon>Alphaproteobacteria</taxon>
        <taxon>Hyphomicrobiales</taxon>
        <taxon>Stappiaceae</taxon>
        <taxon>Roseibium</taxon>
    </lineage>
</organism>
<evidence type="ECO:0000256" key="1">
    <source>
        <dbReference type="SAM" id="Phobius"/>
    </source>
</evidence>
<reference evidence="2" key="1">
    <citation type="submission" date="2021-03" db="EMBL/GenBank/DDBJ databases">
        <title>Roseibium sp. CAU 1637 isolated from Incheon.</title>
        <authorList>
            <person name="Kim W."/>
        </authorList>
    </citation>
    <scope>NUCLEOTIDE SEQUENCE</scope>
    <source>
        <strain evidence="2">CAU 1637</strain>
    </source>
</reference>
<comment type="caution">
    <text evidence="2">The sequence shown here is derived from an EMBL/GenBank/DDBJ whole genome shotgun (WGS) entry which is preliminary data.</text>
</comment>
<gene>
    <name evidence="2" type="ORF">J0X15_18570</name>
</gene>
<feature type="transmembrane region" description="Helical" evidence="1">
    <location>
        <begin position="29"/>
        <end position="49"/>
    </location>
</feature>
<dbReference type="EMBL" id="JAFLNF010000009">
    <property type="protein sequence ID" value="MBO0347240.1"/>
    <property type="molecule type" value="Genomic_DNA"/>
</dbReference>
<feature type="transmembrane region" description="Helical" evidence="1">
    <location>
        <begin position="140"/>
        <end position="160"/>
    </location>
</feature>
<protein>
    <recommendedName>
        <fullName evidence="4">Glycosyltransferase RgtA/B/C/D-like domain-containing protein</fullName>
    </recommendedName>
</protein>
<feature type="transmembrane region" description="Helical" evidence="1">
    <location>
        <begin position="172"/>
        <end position="205"/>
    </location>
</feature>
<proteinExistence type="predicted"/>
<keyword evidence="1" id="KW-1133">Transmembrane helix</keyword>
<keyword evidence="3" id="KW-1185">Reference proteome</keyword>
<feature type="transmembrane region" description="Helical" evidence="1">
    <location>
        <begin position="364"/>
        <end position="381"/>
    </location>
</feature>
<feature type="transmembrane region" description="Helical" evidence="1">
    <location>
        <begin position="341"/>
        <end position="358"/>
    </location>
</feature>
<dbReference type="RefSeq" id="WP_206944089.1">
    <property type="nucleotide sequence ID" value="NZ_JAFLNF010000009.1"/>
</dbReference>
<keyword evidence="1" id="KW-0812">Transmembrane</keyword>
<dbReference type="Proteomes" id="UP000664779">
    <property type="component" value="Unassembled WGS sequence"/>
</dbReference>
<name>A0A939J6U5_9HYPH</name>
<keyword evidence="1" id="KW-0472">Membrane</keyword>
<sequence>MNPVARLLETTFHAIWGPLSGLYQAQRHLLGALVLLVFTAMTMAVVTVYPQSNWDMLAYTATVLEDQIDDPVSLHDKAYELVRNDISEGAYLTLTEDRGYRVRQANDPAAFASMMGFYDLKLGYVETAKFLARFTDPVTALRWISTASAALTGLILLRWLARYKAMAAGPVVVSLLLLCAFGPTAALLSPDLYASAFLLLCFYLYCEKQDIGAALCLLAALLIRPDHLAFIGVFFAFCAIYGPGRLIMTLTFAAAAAAYLLILKDEGHPGWWIHMWFTHVEYVETLEGFDPPFSIVTYAQMLVRSTVRSLTNQTWIAVLFAQAVFFARCINAPAMPIRSRVLLYAIFTSILAKYFVFPHYETRFYFPYLMGMGMILLITRLRQDRGLMS</sequence>
<evidence type="ECO:0008006" key="4">
    <source>
        <dbReference type="Google" id="ProtNLM"/>
    </source>
</evidence>
<evidence type="ECO:0000313" key="3">
    <source>
        <dbReference type="Proteomes" id="UP000664779"/>
    </source>
</evidence>
<evidence type="ECO:0000313" key="2">
    <source>
        <dbReference type="EMBL" id="MBO0347240.1"/>
    </source>
</evidence>
<feature type="transmembrane region" description="Helical" evidence="1">
    <location>
        <begin position="211"/>
        <end position="239"/>
    </location>
</feature>
<accession>A0A939J6U5</accession>
<dbReference type="AlphaFoldDB" id="A0A939J6U5"/>